<proteinExistence type="inferred from homology"/>
<dbReference type="GO" id="GO:0008360">
    <property type="term" value="P:regulation of cell shape"/>
    <property type="evidence" value="ECO:0007669"/>
    <property type="project" value="UniProtKB-KW"/>
</dbReference>
<feature type="binding site" evidence="8">
    <location>
        <begin position="17"/>
        <end position="18"/>
    </location>
    <ligand>
        <name>substrate</name>
    </ligand>
</feature>
<feature type="active site" description="Proton donor/acceptor" evidence="8">
    <location>
        <position position="80"/>
    </location>
</feature>
<gene>
    <name evidence="8 9" type="primary">murI</name>
    <name evidence="9" type="ORF">CMUST_12500</name>
</gene>
<dbReference type="OrthoDB" id="9801055at2"/>
<dbReference type="HAMAP" id="MF_00258">
    <property type="entry name" value="Glu_racemase"/>
    <property type="match status" value="1"/>
</dbReference>
<dbReference type="PANTHER" id="PTHR21198">
    <property type="entry name" value="GLUTAMATE RACEMASE"/>
    <property type="match status" value="1"/>
</dbReference>
<protein>
    <recommendedName>
        <fullName evidence="7 8">Glutamate racemase</fullName>
        <ecNumber evidence="2 8">5.1.1.3</ecNumber>
    </recommendedName>
</protein>
<comment type="similarity">
    <text evidence="8">Belongs to the aspartate/glutamate racemases family.</text>
</comment>
<reference evidence="9 10" key="1">
    <citation type="journal article" date="2015" name="Genome Announc.">
        <title>Complete Genome Sequence of the Type Strain Corynebacterium mustelae DSM 45274, Isolated from Various Tissues of a Male Ferret with Lethal Sepsis.</title>
        <authorList>
            <person name="Ruckert C."/>
            <person name="Eimer J."/>
            <person name="Winkler A."/>
            <person name="Tauch A."/>
        </authorList>
    </citation>
    <scope>NUCLEOTIDE SEQUENCE [LARGE SCALE GENOMIC DNA]</scope>
    <source>
        <strain evidence="9 10">DSM 45274</strain>
    </source>
</reference>
<feature type="binding site" evidence="8">
    <location>
        <begin position="81"/>
        <end position="82"/>
    </location>
    <ligand>
        <name>substrate</name>
    </ligand>
</feature>
<name>A0A0G3H227_9CORY</name>
<keyword evidence="6 8" id="KW-0961">Cell wall biogenesis/degradation</keyword>
<dbReference type="SUPFAM" id="SSF53681">
    <property type="entry name" value="Aspartate/glutamate racemase"/>
    <property type="match status" value="2"/>
</dbReference>
<evidence type="ECO:0000313" key="9">
    <source>
        <dbReference type="EMBL" id="AKK06805.1"/>
    </source>
</evidence>
<dbReference type="Pfam" id="PF01177">
    <property type="entry name" value="Asp_Glu_race"/>
    <property type="match status" value="1"/>
</dbReference>
<evidence type="ECO:0000256" key="4">
    <source>
        <dbReference type="ARBA" id="ARBA00022984"/>
    </source>
</evidence>
<evidence type="ECO:0000256" key="1">
    <source>
        <dbReference type="ARBA" id="ARBA00001602"/>
    </source>
</evidence>
<reference evidence="10" key="2">
    <citation type="submission" date="2015-05" db="EMBL/GenBank/DDBJ databases">
        <title>Complete genome sequence of Corynebacterium mustelae DSM 45274, isolated from various tissues of a male ferret with lethal sepsis.</title>
        <authorList>
            <person name="Ruckert C."/>
            <person name="Albersmeier A."/>
            <person name="Winkler A."/>
            <person name="Tauch A."/>
        </authorList>
    </citation>
    <scope>NUCLEOTIDE SEQUENCE [LARGE SCALE GENOMIC DNA]</scope>
    <source>
        <strain evidence="10">DSM 45274</strain>
    </source>
</reference>
<dbReference type="Gene3D" id="3.40.50.1860">
    <property type="match status" value="2"/>
</dbReference>
<dbReference type="AlphaFoldDB" id="A0A0G3H227"/>
<dbReference type="KEGG" id="cmv:CMUST_12500"/>
<dbReference type="InterPro" id="IPR004391">
    <property type="entry name" value="Glu_race"/>
</dbReference>
<keyword evidence="5 8" id="KW-0413">Isomerase</keyword>
<dbReference type="PROSITE" id="PS00924">
    <property type="entry name" value="ASP_GLU_RACEMASE_2"/>
    <property type="match status" value="1"/>
</dbReference>
<dbReference type="GO" id="GO:0009252">
    <property type="term" value="P:peptidoglycan biosynthetic process"/>
    <property type="evidence" value="ECO:0007669"/>
    <property type="project" value="UniProtKB-UniRule"/>
</dbReference>
<dbReference type="STRING" id="571915.CMUST_12500"/>
<evidence type="ECO:0000256" key="8">
    <source>
        <dbReference type="HAMAP-Rule" id="MF_00258"/>
    </source>
</evidence>
<sequence>MTTSAQSPHNAPIGIFDSGVGGLTVARTIMDQLPNESITYIGDTANGPYGPLPIAEVRTHALNIADQLVERGCKMIVIACNTATSACLRDARERYDVPVIEVIQPAVRRAIATTRNGKIGVIGTEGTVKSGAYQDLFAINPNVTAYAQACPRFVDFVERGITSGRQILGVAQSYVEPLQAEGVDTLVLGCTHYPLLSGVIQLAIGDHVTLVSSAEETAKDVLKELTNHNLLADDTITPIKTFESTGDPRTFAQLATRFLGPHVTHVEKLNPM</sequence>
<comment type="pathway">
    <text evidence="8">Cell wall biogenesis; peptidoglycan biosynthesis.</text>
</comment>
<dbReference type="Proteomes" id="UP000035199">
    <property type="component" value="Chromosome"/>
</dbReference>
<feature type="active site" description="Proton donor/acceptor" evidence="8">
    <location>
        <position position="190"/>
    </location>
</feature>
<dbReference type="EMBL" id="CP011542">
    <property type="protein sequence ID" value="AKK06805.1"/>
    <property type="molecule type" value="Genomic_DNA"/>
</dbReference>
<evidence type="ECO:0000313" key="10">
    <source>
        <dbReference type="Proteomes" id="UP000035199"/>
    </source>
</evidence>
<keyword evidence="4 8" id="KW-0573">Peptidoglycan synthesis</keyword>
<dbReference type="InterPro" id="IPR001920">
    <property type="entry name" value="Asp/Glu_race"/>
</dbReference>
<feature type="binding site" evidence="8">
    <location>
        <begin position="49"/>
        <end position="50"/>
    </location>
    <ligand>
        <name>substrate</name>
    </ligand>
</feature>
<organism evidence="9 10">
    <name type="scientific">Corynebacterium mustelae</name>
    <dbReference type="NCBI Taxonomy" id="571915"/>
    <lineage>
        <taxon>Bacteria</taxon>
        <taxon>Bacillati</taxon>
        <taxon>Actinomycetota</taxon>
        <taxon>Actinomycetes</taxon>
        <taxon>Mycobacteriales</taxon>
        <taxon>Corynebacteriaceae</taxon>
        <taxon>Corynebacterium</taxon>
    </lineage>
</organism>
<accession>A0A0G3H227</accession>
<evidence type="ECO:0000256" key="6">
    <source>
        <dbReference type="ARBA" id="ARBA00023316"/>
    </source>
</evidence>
<evidence type="ECO:0000256" key="3">
    <source>
        <dbReference type="ARBA" id="ARBA00022960"/>
    </source>
</evidence>
<dbReference type="GO" id="GO:0071555">
    <property type="term" value="P:cell wall organization"/>
    <property type="evidence" value="ECO:0007669"/>
    <property type="project" value="UniProtKB-KW"/>
</dbReference>
<keyword evidence="10" id="KW-1185">Reference proteome</keyword>
<dbReference type="PROSITE" id="PS00923">
    <property type="entry name" value="ASP_GLU_RACEMASE_1"/>
    <property type="match status" value="1"/>
</dbReference>
<dbReference type="UniPathway" id="UPA00219"/>
<dbReference type="InterPro" id="IPR033134">
    <property type="entry name" value="Asp/Glu_racemase_AS_2"/>
</dbReference>
<dbReference type="GO" id="GO:0008881">
    <property type="term" value="F:glutamate racemase activity"/>
    <property type="evidence" value="ECO:0007669"/>
    <property type="project" value="UniProtKB-UniRule"/>
</dbReference>
<dbReference type="InterPro" id="IPR018187">
    <property type="entry name" value="Asp/Glu_racemase_AS_1"/>
</dbReference>
<evidence type="ECO:0000256" key="5">
    <source>
        <dbReference type="ARBA" id="ARBA00023235"/>
    </source>
</evidence>
<comment type="function">
    <text evidence="8">Provides the (R)-glutamate required for cell wall biosynthesis.</text>
</comment>
<comment type="catalytic activity">
    <reaction evidence="1 8">
        <text>L-glutamate = D-glutamate</text>
        <dbReference type="Rhea" id="RHEA:12813"/>
        <dbReference type="ChEBI" id="CHEBI:29985"/>
        <dbReference type="ChEBI" id="CHEBI:29986"/>
        <dbReference type="EC" id="5.1.1.3"/>
    </reaction>
</comment>
<dbReference type="NCBIfam" id="TIGR00067">
    <property type="entry name" value="glut_race"/>
    <property type="match status" value="1"/>
</dbReference>
<feature type="binding site" evidence="8">
    <location>
        <begin position="191"/>
        <end position="192"/>
    </location>
    <ligand>
        <name>substrate</name>
    </ligand>
</feature>
<dbReference type="EC" id="5.1.1.3" evidence="2 8"/>
<evidence type="ECO:0000256" key="2">
    <source>
        <dbReference type="ARBA" id="ARBA00013090"/>
    </source>
</evidence>
<evidence type="ECO:0000256" key="7">
    <source>
        <dbReference type="ARBA" id="ARBA00070053"/>
    </source>
</evidence>
<dbReference type="InterPro" id="IPR015942">
    <property type="entry name" value="Asp/Glu/hydantoin_racemase"/>
</dbReference>
<keyword evidence="3 8" id="KW-0133">Cell shape</keyword>
<dbReference type="RefSeq" id="WP_047262765.1">
    <property type="nucleotide sequence ID" value="NZ_CP011542.1"/>
</dbReference>
<dbReference type="PANTHER" id="PTHR21198:SF2">
    <property type="entry name" value="GLUTAMATE RACEMASE"/>
    <property type="match status" value="1"/>
</dbReference>
<dbReference type="PATRIC" id="fig|571915.4.peg.2681"/>
<dbReference type="FunFam" id="3.40.50.1860:FF:000002">
    <property type="entry name" value="Glutamate racemase"/>
    <property type="match status" value="1"/>
</dbReference>